<keyword evidence="1 7" id="KW-0444">Lipid biosynthesis</keyword>
<keyword evidence="9" id="KW-1185">Reference proteome</keyword>
<dbReference type="AlphaFoldDB" id="A0A1W6L967"/>
<evidence type="ECO:0000313" key="8">
    <source>
        <dbReference type="EMBL" id="ARN20744.1"/>
    </source>
</evidence>
<comment type="subunit">
    <text evidence="7">Homotrimer.</text>
</comment>
<dbReference type="Gene3D" id="2.160.10.10">
    <property type="entry name" value="Hexapeptide repeat proteins"/>
    <property type="match status" value="1"/>
</dbReference>
<sequence>MATTIHPTAVIEPGAQLGDSVTVGAYSVIGPKVRIGDGTTIGPHVVIQGRTTIGRDNRVFQFASLGAAPQDKKYKGEDTELVIGDRNLIREFVTFNTGTVQDGGVTRVGNDNWIMAYVHFGHDCQLGDHITISNSVQLAGHVTVGDWVTLGGVTLIHQFCKIGSHVMTGMGSAIAQDVPPFMITTGAPAEVRGLNSEGLRRRGFSPERLAVIKQMHKLLYRQGLTFDAAREAIAALAGTVPEADGDVALMTQFFAASTRGILR</sequence>
<dbReference type="InterPro" id="IPR001451">
    <property type="entry name" value="Hexapep"/>
</dbReference>
<dbReference type="CDD" id="cd03351">
    <property type="entry name" value="LbH_UDP-GlcNAc_AT"/>
    <property type="match status" value="1"/>
</dbReference>
<protein>
    <recommendedName>
        <fullName evidence="7">Acyl-[acyl-carrier-protein]--UDP-N-acetylglucosamine O-acyltransferase</fullName>
        <shortName evidence="7">UDP-N-acetylglucosamine acyltransferase</shortName>
        <ecNumber evidence="7">2.3.1.129</ecNumber>
    </recommendedName>
</protein>
<dbReference type="NCBIfam" id="TIGR01852">
    <property type="entry name" value="lipid_A_lpxA"/>
    <property type="match status" value="1"/>
</dbReference>
<comment type="subcellular location">
    <subcellularLocation>
        <location evidence="7">Cytoplasm</location>
    </subcellularLocation>
</comment>
<keyword evidence="5 7" id="KW-0443">Lipid metabolism</keyword>
<dbReference type="Pfam" id="PF00132">
    <property type="entry name" value="Hexapep"/>
    <property type="match status" value="1"/>
</dbReference>
<dbReference type="KEGG" id="rgu:A4W93_13035"/>
<dbReference type="Pfam" id="PF13720">
    <property type="entry name" value="Acetyltransf_11"/>
    <property type="match status" value="1"/>
</dbReference>
<dbReference type="PANTHER" id="PTHR43480">
    <property type="entry name" value="ACYL-[ACYL-CARRIER-PROTEIN]--UDP-N-ACETYLGLUCOSAMINE O-ACYLTRANSFERASE"/>
    <property type="match status" value="1"/>
</dbReference>
<dbReference type="EMBL" id="CP015118">
    <property type="protein sequence ID" value="ARN20744.1"/>
    <property type="molecule type" value="Genomic_DNA"/>
</dbReference>
<keyword evidence="7" id="KW-0963">Cytoplasm</keyword>
<dbReference type="InterPro" id="IPR037157">
    <property type="entry name" value="Acetyltransf_C_sf"/>
</dbReference>
<dbReference type="UniPathway" id="UPA00359">
    <property type="reaction ID" value="UER00477"/>
</dbReference>
<dbReference type="InterPro" id="IPR011004">
    <property type="entry name" value="Trimer_LpxA-like_sf"/>
</dbReference>
<reference evidence="8 9" key="1">
    <citation type="submission" date="2016-04" db="EMBL/GenBank/DDBJ databases">
        <title>Complete genome sequence of natural rubber-degrading, novel Gram-negative bacterium, Rhizobacter gummiphilus strain NS21.</title>
        <authorList>
            <person name="Tabata M."/>
            <person name="Kasai D."/>
            <person name="Fukuda M."/>
        </authorList>
    </citation>
    <scope>NUCLEOTIDE SEQUENCE [LARGE SCALE GENOMIC DNA]</scope>
    <source>
        <strain evidence="8 9">NS21</strain>
    </source>
</reference>
<dbReference type="GO" id="GO:0016020">
    <property type="term" value="C:membrane"/>
    <property type="evidence" value="ECO:0007669"/>
    <property type="project" value="GOC"/>
</dbReference>
<evidence type="ECO:0000256" key="3">
    <source>
        <dbReference type="ARBA" id="ARBA00022679"/>
    </source>
</evidence>
<keyword evidence="6 7" id="KW-0012">Acyltransferase</keyword>
<gene>
    <name evidence="7" type="primary">lpxA</name>
    <name evidence="8" type="ORF">A4W93_13035</name>
</gene>
<dbReference type="RefSeq" id="WP_085751023.1">
    <property type="nucleotide sequence ID" value="NZ_BSPR01000007.1"/>
</dbReference>
<comment type="catalytic activity">
    <reaction evidence="7">
        <text>a (3R)-hydroxyacyl-[ACP] + UDP-N-acetyl-alpha-D-glucosamine = a UDP-3-O-[(3R)-3-hydroxyacyl]-N-acetyl-alpha-D-glucosamine + holo-[ACP]</text>
        <dbReference type="Rhea" id="RHEA:67812"/>
        <dbReference type="Rhea" id="RHEA-COMP:9685"/>
        <dbReference type="Rhea" id="RHEA-COMP:9945"/>
        <dbReference type="ChEBI" id="CHEBI:57705"/>
        <dbReference type="ChEBI" id="CHEBI:64479"/>
        <dbReference type="ChEBI" id="CHEBI:78827"/>
        <dbReference type="ChEBI" id="CHEBI:173225"/>
        <dbReference type="EC" id="2.3.1.129"/>
    </reaction>
</comment>
<dbReference type="GO" id="GO:0008780">
    <property type="term" value="F:acyl-[acyl-carrier-protein]-UDP-N-acetylglucosamine O-acyltransferase activity"/>
    <property type="evidence" value="ECO:0007669"/>
    <property type="project" value="UniProtKB-UniRule"/>
</dbReference>
<dbReference type="NCBIfam" id="NF003657">
    <property type="entry name" value="PRK05289.1"/>
    <property type="match status" value="1"/>
</dbReference>
<accession>A0A1W6L967</accession>
<dbReference type="Proteomes" id="UP000193427">
    <property type="component" value="Chromosome"/>
</dbReference>
<dbReference type="GO" id="GO:0009245">
    <property type="term" value="P:lipid A biosynthetic process"/>
    <property type="evidence" value="ECO:0007669"/>
    <property type="project" value="UniProtKB-UniRule"/>
</dbReference>
<comment type="function">
    <text evidence="7">Involved in the biosynthesis of lipid A, a phosphorylated glycolipid that anchors the lipopolysaccharide to the outer membrane of the cell.</text>
</comment>
<dbReference type="GO" id="GO:0005737">
    <property type="term" value="C:cytoplasm"/>
    <property type="evidence" value="ECO:0007669"/>
    <property type="project" value="UniProtKB-SubCell"/>
</dbReference>
<evidence type="ECO:0000256" key="4">
    <source>
        <dbReference type="ARBA" id="ARBA00022737"/>
    </source>
</evidence>
<evidence type="ECO:0000256" key="1">
    <source>
        <dbReference type="ARBA" id="ARBA00022516"/>
    </source>
</evidence>
<evidence type="ECO:0000313" key="9">
    <source>
        <dbReference type="Proteomes" id="UP000193427"/>
    </source>
</evidence>
<dbReference type="InterPro" id="IPR029098">
    <property type="entry name" value="Acetyltransf_C"/>
</dbReference>
<dbReference type="STRING" id="946333.A4W93_13035"/>
<dbReference type="Gene3D" id="1.20.1180.10">
    <property type="entry name" value="Udp N-acetylglucosamine O-acyltransferase, C-terminal domain"/>
    <property type="match status" value="1"/>
</dbReference>
<evidence type="ECO:0000256" key="2">
    <source>
        <dbReference type="ARBA" id="ARBA00022556"/>
    </source>
</evidence>
<dbReference type="EC" id="2.3.1.129" evidence="7"/>
<comment type="similarity">
    <text evidence="7">Belongs to the transferase hexapeptide repeat family. LpxA subfamily.</text>
</comment>
<dbReference type="HAMAP" id="MF_00387">
    <property type="entry name" value="LpxA"/>
    <property type="match status" value="1"/>
</dbReference>
<keyword evidence="4 7" id="KW-0677">Repeat</keyword>
<dbReference type="PIRSF" id="PIRSF000456">
    <property type="entry name" value="UDP-GlcNAc_acltr"/>
    <property type="match status" value="1"/>
</dbReference>
<keyword evidence="2 7" id="KW-0441">Lipid A biosynthesis</keyword>
<dbReference type="InterPro" id="IPR010137">
    <property type="entry name" value="Lipid_A_LpxA"/>
</dbReference>
<name>A0A1W6L967_9BURK</name>
<evidence type="ECO:0000256" key="7">
    <source>
        <dbReference type="HAMAP-Rule" id="MF_00387"/>
    </source>
</evidence>
<proteinExistence type="inferred from homology"/>
<comment type="pathway">
    <text evidence="7">Glycolipid biosynthesis; lipid IV(A) biosynthesis; lipid IV(A) from (3R)-3-hydroxytetradecanoyl-[acyl-carrier-protein] and UDP-N-acetyl-alpha-D-glucosamine: step 1/6.</text>
</comment>
<dbReference type="PANTHER" id="PTHR43480:SF1">
    <property type="entry name" value="ACYL-[ACYL-CARRIER-PROTEIN]--UDP-N-ACETYLGLUCOSAMINE O-ACYLTRANSFERASE, MITOCHONDRIAL-RELATED"/>
    <property type="match status" value="1"/>
</dbReference>
<dbReference type="OrthoDB" id="9807278at2"/>
<evidence type="ECO:0000256" key="5">
    <source>
        <dbReference type="ARBA" id="ARBA00023098"/>
    </source>
</evidence>
<keyword evidence="3 7" id="KW-0808">Transferase</keyword>
<organism evidence="8 9">
    <name type="scientific">Piscinibacter gummiphilus</name>
    <dbReference type="NCBI Taxonomy" id="946333"/>
    <lineage>
        <taxon>Bacteria</taxon>
        <taxon>Pseudomonadati</taxon>
        <taxon>Pseudomonadota</taxon>
        <taxon>Betaproteobacteria</taxon>
        <taxon>Burkholderiales</taxon>
        <taxon>Sphaerotilaceae</taxon>
        <taxon>Piscinibacter</taxon>
    </lineage>
</organism>
<dbReference type="SUPFAM" id="SSF51161">
    <property type="entry name" value="Trimeric LpxA-like enzymes"/>
    <property type="match status" value="1"/>
</dbReference>
<evidence type="ECO:0000256" key="6">
    <source>
        <dbReference type="ARBA" id="ARBA00023315"/>
    </source>
</evidence>